<sequence length="494" mass="57681">MGYPWEDQQPYSDNEIVKVIDESGHKKKKDKLKKDAPLEVTREGYILEPIDTSNLAKGRWDWSRVSRQQMKFSNAKLSEISRKAFAVQQMGPMSVFATLTTDQRRVITRLIEEVQLNEKEKDAEWDLECVRRYTKKLHKNSFFQPSPVAACVRLMVVLKRQDKHVGKDGRIPFRPSTFHPDEIIDLSVPSKTKVQRKVKEDKLDPFAEFGLGPGTTQHELLGQDSGPFPGVPQGAIAVSDWPQPPPPPQIPGAYPNNPFNVAYNPPRMEQRLEAPFDPRAYTPAPIRRDNRSASRSRSRRRRDEAREREQRDHDRELERLRREKDDLFDRMERYNIRESSPRSSEDSYRQYRSSDSGGSITPPSSPSMSEYAGRRKLYRHDGPSRRYRDEEMLVEPYRNDDRRRGREREERIPAGILRIPASSSHRQGRALLHQDDYPSNPFAAQNRRALPEVPGEGFYPADFNNRRRRSRMREAEPVYRDDQRYAGRRARAWN</sequence>
<protein>
    <submittedName>
        <fullName evidence="2">Uncharacterized protein</fullName>
    </submittedName>
</protein>
<feature type="region of interest" description="Disordered" evidence="1">
    <location>
        <begin position="398"/>
        <end position="428"/>
    </location>
</feature>
<gene>
    <name evidence="2" type="ORF">TI39_contig438g00007</name>
</gene>
<reference evidence="2 3" key="1">
    <citation type="submission" date="2015-03" db="EMBL/GenBank/DDBJ databases">
        <title>RNA-seq based gene annotation and comparative genomics of four Zymoseptoria species reveal species-specific pathogenicity related genes and transposable element activity.</title>
        <authorList>
            <person name="Grandaubert J."/>
            <person name="Bhattacharyya A."/>
            <person name="Stukenbrock E.H."/>
        </authorList>
    </citation>
    <scope>NUCLEOTIDE SEQUENCE [LARGE SCALE GENOMIC DNA]</scope>
    <source>
        <strain evidence="2 3">Zb18110</strain>
    </source>
</reference>
<feature type="compositionally biased region" description="Low complexity" evidence="1">
    <location>
        <begin position="353"/>
        <end position="369"/>
    </location>
</feature>
<organism evidence="2 3">
    <name type="scientific">Zymoseptoria brevis</name>
    <dbReference type="NCBI Taxonomy" id="1047168"/>
    <lineage>
        <taxon>Eukaryota</taxon>
        <taxon>Fungi</taxon>
        <taxon>Dikarya</taxon>
        <taxon>Ascomycota</taxon>
        <taxon>Pezizomycotina</taxon>
        <taxon>Dothideomycetes</taxon>
        <taxon>Dothideomycetidae</taxon>
        <taxon>Mycosphaerellales</taxon>
        <taxon>Mycosphaerellaceae</taxon>
        <taxon>Zymoseptoria</taxon>
    </lineage>
</organism>
<proteinExistence type="predicted"/>
<dbReference type="AlphaFoldDB" id="A0A0F4GPG1"/>
<feature type="region of interest" description="Disordered" evidence="1">
    <location>
        <begin position="210"/>
        <end position="384"/>
    </location>
</feature>
<feature type="compositionally biased region" description="Basic and acidic residues" evidence="1">
    <location>
        <begin position="472"/>
        <end position="485"/>
    </location>
</feature>
<comment type="caution">
    <text evidence="2">The sequence shown here is derived from an EMBL/GenBank/DDBJ whole genome shotgun (WGS) entry which is preliminary data.</text>
</comment>
<feature type="compositionally biased region" description="Basic and acidic residues" evidence="1">
    <location>
        <begin position="301"/>
        <end position="349"/>
    </location>
</feature>
<evidence type="ECO:0000313" key="3">
    <source>
        <dbReference type="Proteomes" id="UP000033647"/>
    </source>
</evidence>
<dbReference type="OrthoDB" id="3895385at2759"/>
<feature type="compositionally biased region" description="Basic and acidic residues" evidence="1">
    <location>
        <begin position="398"/>
        <end position="412"/>
    </location>
</feature>
<evidence type="ECO:0000313" key="2">
    <source>
        <dbReference type="EMBL" id="KJX98085.1"/>
    </source>
</evidence>
<name>A0A0F4GPG1_9PEZI</name>
<feature type="region of interest" description="Disordered" evidence="1">
    <location>
        <begin position="448"/>
        <end position="494"/>
    </location>
</feature>
<dbReference type="Proteomes" id="UP000033647">
    <property type="component" value="Unassembled WGS sequence"/>
</dbReference>
<keyword evidence="3" id="KW-1185">Reference proteome</keyword>
<dbReference type="EMBL" id="LAFY01000430">
    <property type="protein sequence ID" value="KJX98085.1"/>
    <property type="molecule type" value="Genomic_DNA"/>
</dbReference>
<accession>A0A0F4GPG1</accession>
<evidence type="ECO:0000256" key="1">
    <source>
        <dbReference type="SAM" id="MobiDB-lite"/>
    </source>
</evidence>